<organism evidence="1">
    <name type="scientific">marine sediment metagenome</name>
    <dbReference type="NCBI Taxonomy" id="412755"/>
    <lineage>
        <taxon>unclassified sequences</taxon>
        <taxon>metagenomes</taxon>
        <taxon>ecological metagenomes</taxon>
    </lineage>
</organism>
<proteinExistence type="predicted"/>
<dbReference type="AlphaFoldDB" id="A0A0F9B0H0"/>
<accession>A0A0F9B0H0</accession>
<protein>
    <submittedName>
        <fullName evidence="1">Uncharacterized protein</fullName>
    </submittedName>
</protein>
<dbReference type="EMBL" id="LAZR01040077">
    <property type="protein sequence ID" value="KKL15399.1"/>
    <property type="molecule type" value="Genomic_DNA"/>
</dbReference>
<comment type="caution">
    <text evidence="1">The sequence shown here is derived from an EMBL/GenBank/DDBJ whole genome shotgun (WGS) entry which is preliminary data.</text>
</comment>
<sequence>MQRRKRSTRCCPRAPVYLEMMAPHCAFCQIQLCPEHTQDVEVEGHVFSACGNCANTLASRRPGKHETCTCHEEEYCDLHQEIEGIA</sequence>
<reference evidence="1" key="1">
    <citation type="journal article" date="2015" name="Nature">
        <title>Complex archaea that bridge the gap between prokaryotes and eukaryotes.</title>
        <authorList>
            <person name="Spang A."/>
            <person name="Saw J.H."/>
            <person name="Jorgensen S.L."/>
            <person name="Zaremba-Niedzwiedzka K."/>
            <person name="Martijn J."/>
            <person name="Lind A.E."/>
            <person name="van Eijk R."/>
            <person name="Schleper C."/>
            <person name="Guy L."/>
            <person name="Ettema T.J."/>
        </authorList>
    </citation>
    <scope>NUCLEOTIDE SEQUENCE</scope>
</reference>
<name>A0A0F9B0H0_9ZZZZ</name>
<gene>
    <name evidence="1" type="ORF">LCGC14_2505970</name>
</gene>
<evidence type="ECO:0000313" key="1">
    <source>
        <dbReference type="EMBL" id="KKL15399.1"/>
    </source>
</evidence>